<dbReference type="PROSITE" id="PS50011">
    <property type="entry name" value="PROTEIN_KINASE_DOM"/>
    <property type="match status" value="1"/>
</dbReference>
<organism evidence="4 5">
    <name type="scientific">Aegilops tauschii subsp. strangulata</name>
    <name type="common">Goatgrass</name>
    <dbReference type="NCBI Taxonomy" id="200361"/>
    <lineage>
        <taxon>Eukaryota</taxon>
        <taxon>Viridiplantae</taxon>
        <taxon>Streptophyta</taxon>
        <taxon>Embryophyta</taxon>
        <taxon>Tracheophyta</taxon>
        <taxon>Spermatophyta</taxon>
        <taxon>Magnoliopsida</taxon>
        <taxon>Liliopsida</taxon>
        <taxon>Poales</taxon>
        <taxon>Poaceae</taxon>
        <taxon>BOP clade</taxon>
        <taxon>Pooideae</taxon>
        <taxon>Triticodae</taxon>
        <taxon>Triticeae</taxon>
        <taxon>Triticinae</taxon>
        <taxon>Aegilops</taxon>
    </lineage>
</organism>
<accession>A0A453KMK6</accession>
<feature type="domain" description="Protein kinase" evidence="3">
    <location>
        <begin position="1"/>
        <end position="150"/>
    </location>
</feature>
<dbReference type="InterPro" id="IPR001245">
    <property type="entry name" value="Ser-Thr/Tyr_kinase_cat_dom"/>
</dbReference>
<evidence type="ECO:0000256" key="1">
    <source>
        <dbReference type="ARBA" id="ARBA00022741"/>
    </source>
</evidence>
<dbReference type="InterPro" id="IPR011009">
    <property type="entry name" value="Kinase-like_dom_sf"/>
</dbReference>
<dbReference type="PANTHER" id="PTHR27001">
    <property type="entry name" value="OS01G0253100 PROTEIN"/>
    <property type="match status" value="1"/>
</dbReference>
<reference evidence="4" key="5">
    <citation type="journal article" date="2021" name="G3 (Bethesda)">
        <title>Aegilops tauschii genome assembly Aet v5.0 features greater sequence contiguity and improved annotation.</title>
        <authorList>
            <person name="Wang L."/>
            <person name="Zhu T."/>
            <person name="Rodriguez J.C."/>
            <person name="Deal K.R."/>
            <person name="Dubcovsky J."/>
            <person name="McGuire P.E."/>
            <person name="Lux T."/>
            <person name="Spannagl M."/>
            <person name="Mayer K.F.X."/>
            <person name="Baldrich P."/>
            <person name="Meyers B.C."/>
            <person name="Huo N."/>
            <person name="Gu Y.Q."/>
            <person name="Zhou H."/>
            <person name="Devos K.M."/>
            <person name="Bennetzen J.L."/>
            <person name="Unver T."/>
            <person name="Budak H."/>
            <person name="Gulick P.J."/>
            <person name="Galiba G."/>
            <person name="Kalapos B."/>
            <person name="Nelson D.R."/>
            <person name="Li P."/>
            <person name="You F.M."/>
            <person name="Luo M.C."/>
            <person name="Dvorak J."/>
        </authorList>
    </citation>
    <scope>NUCLEOTIDE SEQUENCE [LARGE SCALE GENOMIC DNA]</scope>
    <source>
        <strain evidence="4">cv. AL8/78</strain>
    </source>
</reference>
<dbReference type="GO" id="GO:0005524">
    <property type="term" value="F:ATP binding"/>
    <property type="evidence" value="ECO:0007669"/>
    <property type="project" value="UniProtKB-KW"/>
</dbReference>
<reference evidence="4" key="3">
    <citation type="journal article" date="2017" name="Nature">
        <title>Genome sequence of the progenitor of the wheat D genome Aegilops tauschii.</title>
        <authorList>
            <person name="Luo M.C."/>
            <person name="Gu Y.Q."/>
            <person name="Puiu D."/>
            <person name="Wang H."/>
            <person name="Twardziok S.O."/>
            <person name="Deal K.R."/>
            <person name="Huo N."/>
            <person name="Zhu T."/>
            <person name="Wang L."/>
            <person name="Wang Y."/>
            <person name="McGuire P.E."/>
            <person name="Liu S."/>
            <person name="Long H."/>
            <person name="Ramasamy R.K."/>
            <person name="Rodriguez J.C."/>
            <person name="Van S.L."/>
            <person name="Yuan L."/>
            <person name="Wang Z."/>
            <person name="Xia Z."/>
            <person name="Xiao L."/>
            <person name="Anderson O.D."/>
            <person name="Ouyang S."/>
            <person name="Liang Y."/>
            <person name="Zimin A.V."/>
            <person name="Pertea G."/>
            <person name="Qi P."/>
            <person name="Bennetzen J.L."/>
            <person name="Dai X."/>
            <person name="Dawson M.W."/>
            <person name="Muller H.G."/>
            <person name="Kugler K."/>
            <person name="Rivarola-Duarte L."/>
            <person name="Spannagl M."/>
            <person name="Mayer K.F.X."/>
            <person name="Lu F.H."/>
            <person name="Bevan M.W."/>
            <person name="Leroy P."/>
            <person name="Li P."/>
            <person name="You F.M."/>
            <person name="Sun Q."/>
            <person name="Liu Z."/>
            <person name="Lyons E."/>
            <person name="Wicker T."/>
            <person name="Salzberg S.L."/>
            <person name="Devos K.M."/>
            <person name="Dvorak J."/>
        </authorList>
    </citation>
    <scope>NUCLEOTIDE SEQUENCE [LARGE SCALE GENOMIC DNA]</scope>
    <source>
        <strain evidence="4">cv. AL8/78</strain>
    </source>
</reference>
<dbReference type="AlphaFoldDB" id="A0A453KMK6"/>
<keyword evidence="5" id="KW-1185">Reference proteome</keyword>
<dbReference type="Proteomes" id="UP000015105">
    <property type="component" value="Chromosome 5D"/>
</dbReference>
<protein>
    <recommendedName>
        <fullName evidence="3">Protein kinase domain-containing protein</fullName>
    </recommendedName>
</protein>
<sequence length="150" mass="16735">MISEYVPNGSLRQHLDGQHQKILDLDQRISIAIDVAIALTYLHLCAAGETMICYDLKTTKILLTESYRAKLGTFELSASGDMDKVIGTIGYIDPQYNRYCELTAKSDVYTFGVILLEIISSRGPQMWDQDMRDSGIFDNHLGPGIAAWVS</sequence>
<reference evidence="5" key="2">
    <citation type="journal article" date="2017" name="Nat. Plants">
        <title>The Aegilops tauschii genome reveals multiple impacts of transposons.</title>
        <authorList>
            <person name="Zhao G."/>
            <person name="Zou C."/>
            <person name="Li K."/>
            <person name="Wang K."/>
            <person name="Li T."/>
            <person name="Gao L."/>
            <person name="Zhang X."/>
            <person name="Wang H."/>
            <person name="Yang Z."/>
            <person name="Liu X."/>
            <person name="Jiang W."/>
            <person name="Mao L."/>
            <person name="Kong X."/>
            <person name="Jiao Y."/>
            <person name="Jia J."/>
        </authorList>
    </citation>
    <scope>NUCLEOTIDE SEQUENCE [LARGE SCALE GENOMIC DNA]</scope>
    <source>
        <strain evidence="5">cv. AL8/78</strain>
    </source>
</reference>
<dbReference type="Gramene" id="AET5Gv20458600.14">
    <property type="protein sequence ID" value="AET5Gv20458600.14"/>
    <property type="gene ID" value="AET5Gv20458600"/>
</dbReference>
<evidence type="ECO:0000313" key="4">
    <source>
        <dbReference type="EnsemblPlants" id="AET5Gv20458600.14"/>
    </source>
</evidence>
<evidence type="ECO:0000313" key="5">
    <source>
        <dbReference type="Proteomes" id="UP000015105"/>
    </source>
</evidence>
<keyword evidence="1" id="KW-0547">Nucleotide-binding</keyword>
<dbReference type="Gene3D" id="1.10.510.10">
    <property type="entry name" value="Transferase(Phosphotransferase) domain 1"/>
    <property type="match status" value="1"/>
</dbReference>
<dbReference type="InterPro" id="IPR000719">
    <property type="entry name" value="Prot_kinase_dom"/>
</dbReference>
<dbReference type="Pfam" id="PF07714">
    <property type="entry name" value="PK_Tyr_Ser-Thr"/>
    <property type="match status" value="1"/>
</dbReference>
<evidence type="ECO:0000256" key="2">
    <source>
        <dbReference type="ARBA" id="ARBA00022840"/>
    </source>
</evidence>
<dbReference type="PANTHER" id="PTHR27001:SF930">
    <property type="entry name" value="OS02G0821400 PROTEIN"/>
    <property type="match status" value="1"/>
</dbReference>
<reference evidence="5" key="1">
    <citation type="journal article" date="2014" name="Science">
        <title>Ancient hybridizations among the ancestral genomes of bread wheat.</title>
        <authorList>
            <consortium name="International Wheat Genome Sequencing Consortium,"/>
            <person name="Marcussen T."/>
            <person name="Sandve S.R."/>
            <person name="Heier L."/>
            <person name="Spannagl M."/>
            <person name="Pfeifer M."/>
            <person name="Jakobsen K.S."/>
            <person name="Wulff B.B."/>
            <person name="Steuernagel B."/>
            <person name="Mayer K.F."/>
            <person name="Olsen O.A."/>
        </authorList>
    </citation>
    <scope>NUCLEOTIDE SEQUENCE [LARGE SCALE GENOMIC DNA]</scope>
    <source>
        <strain evidence="5">cv. AL8/78</strain>
    </source>
</reference>
<proteinExistence type="predicted"/>
<reference evidence="4" key="4">
    <citation type="submission" date="2019-03" db="UniProtKB">
        <authorList>
            <consortium name="EnsemblPlants"/>
        </authorList>
    </citation>
    <scope>IDENTIFICATION</scope>
</reference>
<name>A0A453KMK6_AEGTS</name>
<dbReference type="GO" id="GO:0005886">
    <property type="term" value="C:plasma membrane"/>
    <property type="evidence" value="ECO:0007669"/>
    <property type="project" value="TreeGrafter"/>
</dbReference>
<dbReference type="SUPFAM" id="SSF56112">
    <property type="entry name" value="Protein kinase-like (PK-like)"/>
    <property type="match status" value="1"/>
</dbReference>
<keyword evidence="2" id="KW-0067">ATP-binding</keyword>
<evidence type="ECO:0000259" key="3">
    <source>
        <dbReference type="PROSITE" id="PS50011"/>
    </source>
</evidence>
<dbReference type="EnsemblPlants" id="AET5Gv20458600.14">
    <property type="protein sequence ID" value="AET5Gv20458600.14"/>
    <property type="gene ID" value="AET5Gv20458600"/>
</dbReference>
<dbReference type="GO" id="GO:0004672">
    <property type="term" value="F:protein kinase activity"/>
    <property type="evidence" value="ECO:0007669"/>
    <property type="project" value="InterPro"/>
</dbReference>